<dbReference type="VEuPathDB" id="FungiDB:PODANS_4_3980"/>
<dbReference type="EMBL" id="CU633895">
    <property type="protein sequence ID" value="CAP66417.1"/>
    <property type="molecule type" value="Genomic_DNA"/>
</dbReference>
<evidence type="ECO:0000256" key="1">
    <source>
        <dbReference type="ARBA" id="ARBA00006924"/>
    </source>
</evidence>
<proteinExistence type="inferred from homology"/>
<dbReference type="InterPro" id="IPR029035">
    <property type="entry name" value="DHS-like_NAD/FAD-binding_dom"/>
</dbReference>
<dbReference type="HOGENOM" id="CLU_966829_0_0_1"/>
<organism evidence="6">
    <name type="scientific">Podospora anserina (strain S / ATCC MYA-4624 / DSM 980 / FGSC 10383)</name>
    <name type="common">Pleurage anserina</name>
    <dbReference type="NCBI Taxonomy" id="515849"/>
    <lineage>
        <taxon>Eukaryota</taxon>
        <taxon>Fungi</taxon>
        <taxon>Dikarya</taxon>
        <taxon>Ascomycota</taxon>
        <taxon>Pezizomycotina</taxon>
        <taxon>Sordariomycetes</taxon>
        <taxon>Sordariomycetidae</taxon>
        <taxon>Sordariales</taxon>
        <taxon>Podosporaceae</taxon>
        <taxon>Podospora</taxon>
        <taxon>Podospora anserina</taxon>
    </lineage>
</organism>
<dbReference type="SUPFAM" id="SSF52467">
    <property type="entry name" value="DHS-like NAD/FAD-binding domain"/>
    <property type="match status" value="1"/>
</dbReference>
<accession>B2AQJ0</accession>
<feature type="domain" description="Deacetylase sirtuin-type" evidence="5">
    <location>
        <begin position="1"/>
        <end position="215"/>
    </location>
</feature>
<dbReference type="InterPro" id="IPR050134">
    <property type="entry name" value="NAD-dep_sirtuin_deacylases"/>
</dbReference>
<keyword evidence="3" id="KW-0520">NAD</keyword>
<evidence type="ECO:0000313" key="7">
    <source>
        <dbReference type="EMBL" id="CDP28145.1"/>
    </source>
</evidence>
<dbReference type="Gene3D" id="3.40.50.1220">
    <property type="entry name" value="TPP-binding domain"/>
    <property type="match status" value="1"/>
</dbReference>
<protein>
    <submittedName>
        <fullName evidence="7">NAD-dependent histone deacetylase</fullName>
    </submittedName>
    <submittedName>
        <fullName evidence="6">Podospora anserina S mat+ genomic DNA chromosome 4, supercontig 4</fullName>
    </submittedName>
</protein>
<keyword evidence="8" id="KW-1185">Reference proteome</keyword>
<dbReference type="EMBL" id="FO904939">
    <property type="protein sequence ID" value="CDP28145.1"/>
    <property type="molecule type" value="Genomic_DNA"/>
</dbReference>
<dbReference type="STRING" id="515849.B2AQJ0"/>
<dbReference type="OrthoDB" id="4564991at2759"/>
<dbReference type="KEGG" id="pan:PODANSg2779"/>
<dbReference type="InterPro" id="IPR003000">
    <property type="entry name" value="Sirtuin"/>
</dbReference>
<reference evidence="6" key="2">
    <citation type="submission" date="2008-07" db="EMBL/GenBank/DDBJ databases">
        <authorList>
            <person name="Genoscope - CEA"/>
        </authorList>
    </citation>
    <scope>NUCLEOTIDE SEQUENCE</scope>
    <source>
        <strain evidence="6">S mat+</strain>
    </source>
</reference>
<evidence type="ECO:0000313" key="6">
    <source>
        <dbReference type="EMBL" id="CAP66417.1"/>
    </source>
</evidence>
<reference evidence="7" key="4">
    <citation type="submission" date="2015-04" db="EMBL/GenBank/DDBJ databases">
        <title>Maintaining two mating types: Structure of the mating type locus and its role in heterokaryosis in Podospora anserina.</title>
        <authorList>
            <person name="Grognet P."/>
            <person name="Bidard F."/>
            <person name="Kuchly C."/>
            <person name="Chan Ho Tong L."/>
            <person name="Coppin E."/>
            <person name="Ait Benkhali J."/>
            <person name="Couloux A."/>
            <person name="Wincker P."/>
            <person name="Debuchy R."/>
            <person name="Silar P."/>
        </authorList>
    </citation>
    <scope>NUCLEOTIDE SEQUENCE</scope>
</reference>
<dbReference type="GO" id="GO:0005634">
    <property type="term" value="C:nucleus"/>
    <property type="evidence" value="ECO:0007669"/>
    <property type="project" value="TreeGrafter"/>
</dbReference>
<dbReference type="PROSITE" id="PS50305">
    <property type="entry name" value="SIRTUIN"/>
    <property type="match status" value="1"/>
</dbReference>
<dbReference type="PANTHER" id="PTHR11085">
    <property type="entry name" value="NAD-DEPENDENT PROTEIN DEACYLASE SIRTUIN-5, MITOCHONDRIAL-RELATED"/>
    <property type="match status" value="1"/>
</dbReference>
<comment type="caution">
    <text evidence="4">Lacks conserved residue(s) required for the propagation of feature annotation.</text>
</comment>
<evidence type="ECO:0000313" key="8">
    <source>
        <dbReference type="Proteomes" id="UP000001197"/>
    </source>
</evidence>
<dbReference type="GO" id="GO:0070403">
    <property type="term" value="F:NAD+ binding"/>
    <property type="evidence" value="ECO:0007669"/>
    <property type="project" value="InterPro"/>
</dbReference>
<dbReference type="Pfam" id="PF02146">
    <property type="entry name" value="SIR2"/>
    <property type="match status" value="1"/>
</dbReference>
<dbReference type="GeneID" id="6190421"/>
<evidence type="ECO:0000256" key="3">
    <source>
        <dbReference type="ARBA" id="ARBA00023027"/>
    </source>
</evidence>
<dbReference type="RefSeq" id="XP_001905752.1">
    <property type="nucleotide sequence ID" value="XM_001905717.1"/>
</dbReference>
<reference evidence="8" key="3">
    <citation type="journal article" date="2014" name="Genetics">
        <title>Maintaining two mating types: Structure of the mating type locus and its role in heterokaryosis in Podospora anserina.</title>
        <authorList>
            <person name="Grognet P."/>
            <person name="Bidard F."/>
            <person name="Kuchly C."/>
            <person name="Tong L.C.H."/>
            <person name="Coppin E."/>
            <person name="Benkhali J.A."/>
            <person name="Couloux A."/>
            <person name="Wincker P."/>
            <person name="Debuchy R."/>
            <person name="Silar P."/>
        </authorList>
    </citation>
    <scope>GENOME REANNOTATION</scope>
    <source>
        <strain evidence="8">S / ATCC MYA-4624 / DSM 980 / FGSC 10383</strain>
    </source>
</reference>
<dbReference type="Proteomes" id="UP000001197">
    <property type="component" value="Chromosome 4"/>
</dbReference>
<sequence length="288" mass="31973">MRQAAMDADPTKTHRFIRNLHDAGKLVRNCTQNIDCLEEKAGLSTDARKGLKSAECQSGREMETVLDPESPCPACTKISNDRKAIGKRASTIGRLRPDIVLYDELDPRAESISAVVRHDQSLRLDVFLIMGTSLATHEVRRLIRDFAEVIHKRRVGKVVFVNLTKPAKSWDNVIDYWVKWDCDAWVGDLMERQPALDPSTATFGVPLHLPLLENAQHLSRGGAGTSADDAILISSDDESDDDLDEGRSDTYFESLDRLLQNARNRVESGRVTGTGMCLDLALLGRATC</sequence>
<keyword evidence="2" id="KW-0808">Transferase</keyword>
<dbReference type="FunCoup" id="B2AQJ0">
    <property type="interactions" value="68"/>
</dbReference>
<gene>
    <name evidence="6" type="ORF">PODANS_4_3980</name>
</gene>
<evidence type="ECO:0000259" key="5">
    <source>
        <dbReference type="PROSITE" id="PS50305"/>
    </source>
</evidence>
<dbReference type="PANTHER" id="PTHR11085:SF8">
    <property type="entry name" value="NAD-DEPENDENT HISTONE DEACETYLASE HST3"/>
    <property type="match status" value="1"/>
</dbReference>
<comment type="similarity">
    <text evidence="1">Belongs to the sirtuin family. Class I subfamily.</text>
</comment>
<evidence type="ECO:0000256" key="2">
    <source>
        <dbReference type="ARBA" id="ARBA00022679"/>
    </source>
</evidence>
<name>B2AQJ0_PODAN</name>
<dbReference type="InterPro" id="IPR026590">
    <property type="entry name" value="Ssirtuin_cat_dom"/>
</dbReference>
<dbReference type="GO" id="GO:0017136">
    <property type="term" value="F:histone deacetylase activity, NAD-dependent"/>
    <property type="evidence" value="ECO:0007669"/>
    <property type="project" value="TreeGrafter"/>
</dbReference>
<dbReference type="AlphaFoldDB" id="B2AQJ0"/>
<reference evidence="6 8" key="1">
    <citation type="journal article" date="2008" name="Genome Biol.">
        <title>The genome sequence of the model ascomycete fungus Podospora anserina.</title>
        <authorList>
            <person name="Espagne E."/>
            <person name="Lespinet O."/>
            <person name="Malagnac F."/>
            <person name="Da Silva C."/>
            <person name="Jaillon O."/>
            <person name="Porcel B.M."/>
            <person name="Couloux A."/>
            <person name="Aury J.-M."/>
            <person name="Segurens B."/>
            <person name="Poulain J."/>
            <person name="Anthouard V."/>
            <person name="Grossetete S."/>
            <person name="Khalili H."/>
            <person name="Coppin E."/>
            <person name="Dequard-Chablat M."/>
            <person name="Picard M."/>
            <person name="Contamine V."/>
            <person name="Arnaise S."/>
            <person name="Bourdais A."/>
            <person name="Berteaux-Lecellier V."/>
            <person name="Gautheret D."/>
            <person name="de Vries R.P."/>
            <person name="Battaglia E."/>
            <person name="Coutinho P.M."/>
            <person name="Danchin E.G.J."/>
            <person name="Henrissat B."/>
            <person name="El Khoury R."/>
            <person name="Sainsard-Chanet A."/>
            <person name="Boivin A."/>
            <person name="Pinan-Lucarre B."/>
            <person name="Sellem C.H."/>
            <person name="Debuchy R."/>
            <person name="Wincker P."/>
            <person name="Weissenbach J."/>
            <person name="Silar P."/>
        </authorList>
    </citation>
    <scope>NUCLEOTIDE SEQUENCE [LARGE SCALE GENOMIC DNA]</scope>
    <source>
        <strain evidence="8">S / ATCC MYA-4624 / DSM 980 / FGSC 10383</strain>
        <strain evidence="6">S mat+</strain>
    </source>
</reference>
<evidence type="ECO:0000256" key="4">
    <source>
        <dbReference type="PROSITE-ProRule" id="PRU00236"/>
    </source>
</evidence>
<dbReference type="eggNOG" id="KOG2684">
    <property type="taxonomic scope" value="Eukaryota"/>
</dbReference>